<gene>
    <name evidence="2" type="ORF">ENJ10_11550</name>
</gene>
<comment type="similarity">
    <text evidence="1">Belongs to the ROK (NagC/XylR) family.</text>
</comment>
<accession>A0A7V1LNK5</accession>
<dbReference type="PANTHER" id="PTHR18964">
    <property type="entry name" value="ROK (REPRESSOR, ORF, KINASE) FAMILY"/>
    <property type="match status" value="1"/>
</dbReference>
<dbReference type="Gene3D" id="3.30.420.40">
    <property type="match status" value="2"/>
</dbReference>
<dbReference type="CDD" id="cd24066">
    <property type="entry name" value="ASKHA_NBD_ROK_EcFRK-like"/>
    <property type="match status" value="1"/>
</dbReference>
<dbReference type="PANTHER" id="PTHR18964:SF149">
    <property type="entry name" value="BIFUNCTIONAL UDP-N-ACETYLGLUCOSAMINE 2-EPIMERASE_N-ACETYLMANNOSAMINE KINASE"/>
    <property type="match status" value="1"/>
</dbReference>
<dbReference type="Pfam" id="PF00480">
    <property type="entry name" value="ROK"/>
    <property type="match status" value="1"/>
</dbReference>
<dbReference type="Proteomes" id="UP000886005">
    <property type="component" value="Unassembled WGS sequence"/>
</dbReference>
<dbReference type="AlphaFoldDB" id="A0A7V1LNK5"/>
<name>A0A7V1LNK5_CALAY</name>
<comment type="caution">
    <text evidence="2">The sequence shown here is derived from an EMBL/GenBank/DDBJ whole genome shotgun (WGS) entry which is preliminary data.</text>
</comment>
<dbReference type="PROSITE" id="PS01125">
    <property type="entry name" value="ROK"/>
    <property type="match status" value="1"/>
</dbReference>
<evidence type="ECO:0000256" key="1">
    <source>
        <dbReference type="ARBA" id="ARBA00006479"/>
    </source>
</evidence>
<dbReference type="InterPro" id="IPR049874">
    <property type="entry name" value="ROK_cs"/>
</dbReference>
<evidence type="ECO:0000313" key="2">
    <source>
        <dbReference type="EMBL" id="HED11314.1"/>
    </source>
</evidence>
<protein>
    <submittedName>
        <fullName evidence="2">ROK family protein</fullName>
    </submittedName>
</protein>
<sequence length="300" mass="32010">MGLLWGIDLGGTKTECVVLRAGDKEILARKRTATPVEAGYGAILLNIRRLMHTVARENRFPLPQMVGIGTPGTLDRETETLKNSNTTVLNGKPLLKELEDTLEMKVILENDANCFALAESTLGVVRKVLPQAQTVFGVILGTGVGGGMVCDGRVWKGRHGIAGEWGHNPLLENGDACYCGRRGCVETVISGPALERFYRQQSGCRRSLKEIVSLTPTDAAARATLERLVFFLGKALAVVVNILDPDVIILGGGVGNVPALYEQVPAALSAWMFNDRLTTPLLKPALGDSAGVLGAALLQA</sequence>
<dbReference type="InterPro" id="IPR043129">
    <property type="entry name" value="ATPase_NBD"/>
</dbReference>
<proteinExistence type="inferred from homology"/>
<dbReference type="SUPFAM" id="SSF53067">
    <property type="entry name" value="Actin-like ATPase domain"/>
    <property type="match status" value="1"/>
</dbReference>
<dbReference type="EMBL" id="DRLD01000321">
    <property type="protein sequence ID" value="HED11314.1"/>
    <property type="molecule type" value="Genomic_DNA"/>
</dbReference>
<reference evidence="2" key="1">
    <citation type="journal article" date="2020" name="mSystems">
        <title>Genome- and Community-Level Interaction Insights into Carbon Utilization and Element Cycling Functions of Hydrothermarchaeota in Hydrothermal Sediment.</title>
        <authorList>
            <person name="Zhou Z."/>
            <person name="Liu Y."/>
            <person name="Xu W."/>
            <person name="Pan J."/>
            <person name="Luo Z.H."/>
            <person name="Li M."/>
        </authorList>
    </citation>
    <scope>NUCLEOTIDE SEQUENCE [LARGE SCALE GENOMIC DNA]</scope>
    <source>
        <strain evidence="2">HyVt-456</strain>
    </source>
</reference>
<dbReference type="InterPro" id="IPR000600">
    <property type="entry name" value="ROK"/>
</dbReference>
<organism evidence="2">
    <name type="scientific">Caldithrix abyssi</name>
    <dbReference type="NCBI Taxonomy" id="187145"/>
    <lineage>
        <taxon>Bacteria</taxon>
        <taxon>Pseudomonadati</taxon>
        <taxon>Calditrichota</taxon>
        <taxon>Calditrichia</taxon>
        <taxon>Calditrichales</taxon>
        <taxon>Calditrichaceae</taxon>
        <taxon>Caldithrix</taxon>
    </lineage>
</organism>